<organism evidence="2 3">
    <name type="scientific">Glossina pallidipes</name>
    <name type="common">Tsetse fly</name>
    <dbReference type="NCBI Taxonomy" id="7398"/>
    <lineage>
        <taxon>Eukaryota</taxon>
        <taxon>Metazoa</taxon>
        <taxon>Ecdysozoa</taxon>
        <taxon>Arthropoda</taxon>
        <taxon>Hexapoda</taxon>
        <taxon>Insecta</taxon>
        <taxon>Pterygota</taxon>
        <taxon>Neoptera</taxon>
        <taxon>Endopterygota</taxon>
        <taxon>Diptera</taxon>
        <taxon>Brachycera</taxon>
        <taxon>Muscomorpha</taxon>
        <taxon>Hippoboscoidea</taxon>
        <taxon>Glossinidae</taxon>
        <taxon>Glossina</taxon>
    </lineage>
</organism>
<feature type="compositionally biased region" description="Basic and acidic residues" evidence="1">
    <location>
        <begin position="113"/>
        <end position="128"/>
    </location>
</feature>
<feature type="compositionally biased region" description="Polar residues" evidence="1">
    <location>
        <begin position="71"/>
        <end position="83"/>
    </location>
</feature>
<feature type="region of interest" description="Disordered" evidence="1">
    <location>
        <begin position="372"/>
        <end position="668"/>
    </location>
</feature>
<dbReference type="AlphaFoldDB" id="A0A1A9ZF98"/>
<sequence>MGAMRNVEEIGDMETKYRREDAQGGYFTMLKRAKHEKESLGPTKELAEQKQDSAPSGKSKPPPVTGKTYEVQPTDTIKPSPASSKGLRLSPARAQQKQMTPSDGLKPSAVSSKKGESKVSEKVRKQDEAIATERAIPVPTRTRGIENKGEVAHKTEQRAELKGDLGQTGPTTSEKGCWAKMVGFCCGSKTKNEQEKEPSSSKTIKQDKGPYGMLKKDEQQEPIIPARSEPSKERGELISSAKPKKPDEAITVENMKKQSEPAASEALKPTHTTQEINKPNPVDRKHDEGAERIGRKEEIRERIRKREQYEPQSAEHHTSRTLRRSIEANKMSGGVDRLGGVPKDIRKSADARLERYFSEVYLKGTPKVRRVASDTWHSSAPSIGVPVSQTTRSPRDRSPLDDNLSMYTFTCPRSARNDTSPLQRPREDRDPIRRRKLLDEFESHNMEKSNSSPNRSRKGTSPLQNQSTPYVIDANGVDRSMSSTEKKNIIPSSKRPREDRPPLKRSERVEESEANEIDESMPTSSPASTLTPYVIHDELPESHKVTIRQRPLEDREPIRRRKLLDEFESHSMEKSSSSPTQSFLKGTPKVHRVASDTWDPRSRSPSPTKTHEDKARSASAPKESVNGRNLGEKNRVAARKSEGTRSENRSPSPGTSKKQLSPPRRKTG</sequence>
<feature type="compositionally biased region" description="Polar residues" evidence="1">
    <location>
        <begin position="448"/>
        <end position="469"/>
    </location>
</feature>
<evidence type="ECO:0000256" key="1">
    <source>
        <dbReference type="SAM" id="MobiDB-lite"/>
    </source>
</evidence>
<dbReference type="VEuPathDB" id="VectorBase:GPAI012809"/>
<feature type="compositionally biased region" description="Basic and acidic residues" evidence="1">
    <location>
        <begin position="495"/>
        <end position="511"/>
    </location>
</feature>
<reference evidence="2" key="2">
    <citation type="submission" date="2020-05" db="UniProtKB">
        <authorList>
            <consortium name="EnsemblMetazoa"/>
        </authorList>
    </citation>
    <scope>IDENTIFICATION</scope>
    <source>
        <strain evidence="2">IAEA</strain>
    </source>
</reference>
<feature type="compositionally biased region" description="Basic and acidic residues" evidence="1">
    <location>
        <begin position="244"/>
        <end position="259"/>
    </location>
</feature>
<feature type="compositionally biased region" description="Basic and acidic residues" evidence="1">
    <location>
        <begin position="143"/>
        <end position="163"/>
    </location>
</feature>
<feature type="compositionally biased region" description="Basic and acidic residues" evidence="1">
    <location>
        <begin position="281"/>
        <end position="318"/>
    </location>
</feature>
<keyword evidence="3" id="KW-1185">Reference proteome</keyword>
<accession>A0A1A9ZF98</accession>
<protein>
    <submittedName>
        <fullName evidence="2">Uncharacterized protein</fullName>
    </submittedName>
</protein>
<evidence type="ECO:0000313" key="2">
    <source>
        <dbReference type="EnsemblMetazoa" id="GPAI012809-PA"/>
    </source>
</evidence>
<dbReference type="STRING" id="7398.A0A1A9ZF98"/>
<evidence type="ECO:0000313" key="3">
    <source>
        <dbReference type="Proteomes" id="UP000092445"/>
    </source>
</evidence>
<feature type="compositionally biased region" description="Basic and acidic residues" evidence="1">
    <location>
        <begin position="190"/>
        <end position="219"/>
    </location>
</feature>
<dbReference type="EnsemblMetazoa" id="GPAI012809-RA">
    <property type="protein sequence ID" value="GPAI012809-PA"/>
    <property type="gene ID" value="GPAI012809"/>
</dbReference>
<feature type="region of interest" description="Disordered" evidence="1">
    <location>
        <begin position="1"/>
        <end position="175"/>
    </location>
</feature>
<name>A0A1A9ZF98_GLOPL</name>
<feature type="compositionally biased region" description="Polar residues" evidence="1">
    <location>
        <begin position="375"/>
        <end position="392"/>
    </location>
</feature>
<dbReference type="Proteomes" id="UP000092445">
    <property type="component" value="Unassembled WGS sequence"/>
</dbReference>
<feature type="region of interest" description="Disordered" evidence="1">
    <location>
        <begin position="189"/>
        <end position="342"/>
    </location>
</feature>
<feature type="compositionally biased region" description="Basic and acidic residues" evidence="1">
    <location>
        <begin position="13"/>
        <end position="22"/>
    </location>
</feature>
<feature type="compositionally biased region" description="Basic and acidic residues" evidence="1">
    <location>
        <begin position="424"/>
        <end position="447"/>
    </location>
</feature>
<proteinExistence type="predicted"/>
<reference evidence="3" key="1">
    <citation type="submission" date="2014-03" db="EMBL/GenBank/DDBJ databases">
        <authorList>
            <person name="Aksoy S."/>
            <person name="Warren W."/>
            <person name="Wilson R.K."/>
        </authorList>
    </citation>
    <scope>NUCLEOTIDE SEQUENCE [LARGE SCALE GENOMIC DNA]</scope>
    <source>
        <strain evidence="3">IAEA</strain>
    </source>
</reference>
<feature type="compositionally biased region" description="Basic and acidic residues" evidence="1">
    <location>
        <begin position="630"/>
        <end position="648"/>
    </location>
</feature>
<feature type="compositionally biased region" description="Polar residues" evidence="1">
    <location>
        <begin position="521"/>
        <end position="531"/>
    </location>
</feature>
<feature type="compositionally biased region" description="Basic and acidic residues" evidence="1">
    <location>
        <begin position="535"/>
        <end position="573"/>
    </location>
</feature>
<feature type="compositionally biased region" description="Basic and acidic residues" evidence="1">
    <location>
        <begin position="35"/>
        <end position="51"/>
    </location>
</feature>
<feature type="compositionally biased region" description="Polar residues" evidence="1">
    <location>
        <begin position="649"/>
        <end position="659"/>
    </location>
</feature>